<sequence length="107" mass="11846">MTIPQPICHAGWIGSFAQQSTICGGLFASIRSGRLQAHTILHGVRHSQIPNFRLRQGLPSQSRSMLMRQNMHEQTIRANTAGLGRALLCTIRVRGSMHVGRLLYTSP</sequence>
<evidence type="ECO:0000313" key="2">
    <source>
        <dbReference type="Proteomes" id="UP000011761"/>
    </source>
</evidence>
<organism evidence="1 2">
    <name type="scientific">Baudoinia panamericana (strain UAMH 10762)</name>
    <name type="common">Angels' share fungus</name>
    <name type="synonym">Baudoinia compniacensis (strain UAMH 10762)</name>
    <dbReference type="NCBI Taxonomy" id="717646"/>
    <lineage>
        <taxon>Eukaryota</taxon>
        <taxon>Fungi</taxon>
        <taxon>Dikarya</taxon>
        <taxon>Ascomycota</taxon>
        <taxon>Pezizomycotina</taxon>
        <taxon>Dothideomycetes</taxon>
        <taxon>Dothideomycetidae</taxon>
        <taxon>Mycosphaerellales</taxon>
        <taxon>Teratosphaeriaceae</taxon>
        <taxon>Baudoinia</taxon>
    </lineage>
</organism>
<dbReference type="KEGG" id="bcom:BAUCODRAFT_120834"/>
<gene>
    <name evidence="1" type="ORF">BAUCODRAFT_120834</name>
</gene>
<dbReference type="HOGENOM" id="CLU_2209534_0_0_1"/>
<dbReference type="AlphaFoldDB" id="M2MMJ4"/>
<evidence type="ECO:0000313" key="1">
    <source>
        <dbReference type="EMBL" id="EMC97916.1"/>
    </source>
</evidence>
<dbReference type="EMBL" id="KB445553">
    <property type="protein sequence ID" value="EMC97916.1"/>
    <property type="molecule type" value="Genomic_DNA"/>
</dbReference>
<accession>M2MMJ4</accession>
<protein>
    <submittedName>
        <fullName evidence="1">Uncharacterized protein</fullName>
    </submittedName>
</protein>
<proteinExistence type="predicted"/>
<dbReference type="Proteomes" id="UP000011761">
    <property type="component" value="Unassembled WGS sequence"/>
</dbReference>
<dbReference type="RefSeq" id="XP_007674794.1">
    <property type="nucleotide sequence ID" value="XM_007676604.1"/>
</dbReference>
<keyword evidence="2" id="KW-1185">Reference proteome</keyword>
<name>M2MMJ4_BAUPA</name>
<dbReference type="GeneID" id="19107539"/>
<reference evidence="1 2" key="1">
    <citation type="journal article" date="2012" name="PLoS Pathog.">
        <title>Diverse lifestyles and strategies of plant pathogenesis encoded in the genomes of eighteen Dothideomycetes fungi.</title>
        <authorList>
            <person name="Ohm R.A."/>
            <person name="Feau N."/>
            <person name="Henrissat B."/>
            <person name="Schoch C.L."/>
            <person name="Horwitz B.A."/>
            <person name="Barry K.W."/>
            <person name="Condon B.J."/>
            <person name="Copeland A.C."/>
            <person name="Dhillon B."/>
            <person name="Glaser F."/>
            <person name="Hesse C.N."/>
            <person name="Kosti I."/>
            <person name="LaButti K."/>
            <person name="Lindquist E.A."/>
            <person name="Lucas S."/>
            <person name="Salamov A.A."/>
            <person name="Bradshaw R.E."/>
            <person name="Ciuffetti L."/>
            <person name="Hamelin R.C."/>
            <person name="Kema G.H.J."/>
            <person name="Lawrence C."/>
            <person name="Scott J.A."/>
            <person name="Spatafora J.W."/>
            <person name="Turgeon B.G."/>
            <person name="de Wit P.J.G.M."/>
            <person name="Zhong S."/>
            <person name="Goodwin S.B."/>
            <person name="Grigoriev I.V."/>
        </authorList>
    </citation>
    <scope>NUCLEOTIDE SEQUENCE [LARGE SCALE GENOMIC DNA]</scope>
    <source>
        <strain evidence="1 2">UAMH 10762</strain>
    </source>
</reference>